<evidence type="ECO:0000313" key="2">
    <source>
        <dbReference type="Proteomes" id="UP001549207"/>
    </source>
</evidence>
<evidence type="ECO:0000313" key="1">
    <source>
        <dbReference type="EMBL" id="MET3774243.1"/>
    </source>
</evidence>
<gene>
    <name evidence="1" type="ORF">ABIC98_003916</name>
</gene>
<protein>
    <submittedName>
        <fullName evidence="1">AraC-like DNA-binding protein</fullName>
    </submittedName>
</protein>
<proteinExistence type="predicted"/>
<dbReference type="EMBL" id="JBEPNJ010000024">
    <property type="protein sequence ID" value="MET3774243.1"/>
    <property type="molecule type" value="Genomic_DNA"/>
</dbReference>
<name>A0ACC6TKE3_9MICC</name>
<keyword evidence="2" id="KW-1185">Reference proteome</keyword>
<accession>A0ACC6TKE3</accession>
<dbReference type="Proteomes" id="UP001549207">
    <property type="component" value="Unassembled WGS sequence"/>
</dbReference>
<organism evidence="1 2">
    <name type="scientific">Arthrobacter nitrophenolicus</name>
    <dbReference type="NCBI Taxonomy" id="683150"/>
    <lineage>
        <taxon>Bacteria</taxon>
        <taxon>Bacillati</taxon>
        <taxon>Actinomycetota</taxon>
        <taxon>Actinomycetes</taxon>
        <taxon>Micrococcales</taxon>
        <taxon>Micrococcaceae</taxon>
        <taxon>Arthrobacter</taxon>
    </lineage>
</organism>
<sequence>MRRSSYRHVRVPSFSIRILRDVLIGAGLDHLAAFQAAGLHPDVAETPGSFVTGEQELAFELKFVELTAGRTDLWVKAGYGYFLASFGTQGLALTTSPTLEHFVRASTATDLAYAMIESTPIINSQGVITGLRLEHTGAPPELVAFSVYRDVIGTLRSLMMISMKDPFPLTVAQLPLNEVSPELAKILAAPVVLGASAVGLEWDEGLSTEPLPFGDSFQHETYLREAKEKLRQFRLEQDWARSVVDAMKTTVDKGVLATDVAAALNTSARTLQRRLEENGTTFRQLRDQARFELATDMLATTNASVSEISRRLGYEEASSFTLAFKRWSGRTPSQYRSSPPARN</sequence>
<reference evidence="1" key="1">
    <citation type="submission" date="2024-06" db="EMBL/GenBank/DDBJ databases">
        <title>Genomic Encyclopedia of Type Strains, Phase IV (KMG-IV): sequencing the most valuable type-strain genomes for metagenomic binning, comparative biology and taxonomic classification.</title>
        <authorList>
            <person name="Goeker M."/>
        </authorList>
    </citation>
    <scope>NUCLEOTIDE SEQUENCE</scope>
    <source>
        <strain evidence="1">SJCon</strain>
    </source>
</reference>
<comment type="caution">
    <text evidence="1">The sequence shown here is derived from an EMBL/GenBank/DDBJ whole genome shotgun (WGS) entry which is preliminary data.</text>
</comment>